<dbReference type="InterPro" id="IPR001296">
    <property type="entry name" value="Glyco_trans_1"/>
</dbReference>
<name>A0A1P8N1E6_9RHOB</name>
<reference evidence="4 5" key="1">
    <citation type="submission" date="2017-01" db="EMBL/GenBank/DDBJ databases">
        <title>Complete genome of Tateyamaria omphalii DOK1-4 isolated from seawater in Dokdo.</title>
        <authorList>
            <person name="Kim J.H."/>
            <person name="Chi W.-J."/>
        </authorList>
    </citation>
    <scope>NUCLEOTIDE SEQUENCE [LARGE SCALE GENOMIC DNA]</scope>
    <source>
        <strain evidence="4 5">DOK1-4</strain>
        <plasmid evidence="4 5">pDOK1-4-2</plasmid>
    </source>
</reference>
<evidence type="ECO:0000259" key="3">
    <source>
        <dbReference type="Pfam" id="PF13439"/>
    </source>
</evidence>
<dbReference type="SUPFAM" id="SSF53756">
    <property type="entry name" value="UDP-Glycosyltransferase/glycogen phosphorylase"/>
    <property type="match status" value="1"/>
</dbReference>
<protein>
    <submittedName>
        <fullName evidence="4">Glycosyl transferase family 1</fullName>
    </submittedName>
</protein>
<evidence type="ECO:0000313" key="4">
    <source>
        <dbReference type="EMBL" id="APX14126.1"/>
    </source>
</evidence>
<accession>A0A1P8N1E6</accession>
<dbReference type="RefSeq" id="WP_076630593.1">
    <property type="nucleotide sequence ID" value="NZ_CP019314.1"/>
</dbReference>
<sequence>MTRAVFAIPGDKDRRTGGFIYEARVLAELNEMGCTTAHLQLPDSFPDPTASDMAMTLDALRAVPAHLPIILDGLVFGAIDPIGLAEVAAPVIAMVHHPLGLETGLPKARADFLLQNEAAALRQTEHVIVPSPETARVLCRDLGADLDRITVAPPGFDRPIVNREPCNPQLILSVGLLAPRKGHDVLLTALGQLRDLEWQADIVGKTHDADYATALYVQARALCIDDRVTFSGEVDPSGLSSRFNAAHVFALATRYEGYGMVLGEAMAYGLPVVSCRVGAVPETVGKAAVLVPPDDPAALATTLRQILQDESKAVELSRLSVKEAATLPRWRDAARLFETVIGGCVI</sequence>
<geneLocation type="plasmid" evidence="4 5">
    <name>pDOK1-4-2</name>
</geneLocation>
<dbReference type="Gene3D" id="3.40.50.2000">
    <property type="entry name" value="Glycogen Phosphorylase B"/>
    <property type="match status" value="2"/>
</dbReference>
<evidence type="ECO:0000313" key="5">
    <source>
        <dbReference type="Proteomes" id="UP000186336"/>
    </source>
</evidence>
<feature type="domain" description="Glycosyl transferase family 1" evidence="2">
    <location>
        <begin position="164"/>
        <end position="317"/>
    </location>
</feature>
<dbReference type="GO" id="GO:0009103">
    <property type="term" value="P:lipopolysaccharide biosynthetic process"/>
    <property type="evidence" value="ECO:0007669"/>
    <property type="project" value="TreeGrafter"/>
</dbReference>
<dbReference type="Pfam" id="PF00534">
    <property type="entry name" value="Glycos_transf_1"/>
    <property type="match status" value="1"/>
</dbReference>
<evidence type="ECO:0000256" key="1">
    <source>
        <dbReference type="ARBA" id="ARBA00022679"/>
    </source>
</evidence>
<keyword evidence="1 4" id="KW-0808">Transferase</keyword>
<organism evidence="4 5">
    <name type="scientific">Tateyamaria omphalii</name>
    <dbReference type="NCBI Taxonomy" id="299262"/>
    <lineage>
        <taxon>Bacteria</taxon>
        <taxon>Pseudomonadati</taxon>
        <taxon>Pseudomonadota</taxon>
        <taxon>Alphaproteobacteria</taxon>
        <taxon>Rhodobacterales</taxon>
        <taxon>Roseobacteraceae</taxon>
        <taxon>Tateyamaria</taxon>
    </lineage>
</organism>
<dbReference type="Pfam" id="PF13439">
    <property type="entry name" value="Glyco_transf_4"/>
    <property type="match status" value="1"/>
</dbReference>
<dbReference type="EMBL" id="CP019314">
    <property type="protein sequence ID" value="APX14126.1"/>
    <property type="molecule type" value="Genomic_DNA"/>
</dbReference>
<dbReference type="AlphaFoldDB" id="A0A1P8N1E6"/>
<dbReference type="OrthoDB" id="9790710at2"/>
<dbReference type="KEGG" id="tom:BWR18_19895"/>
<dbReference type="GO" id="GO:0016757">
    <property type="term" value="F:glycosyltransferase activity"/>
    <property type="evidence" value="ECO:0007669"/>
    <property type="project" value="InterPro"/>
</dbReference>
<dbReference type="PANTHER" id="PTHR46401:SF2">
    <property type="entry name" value="GLYCOSYLTRANSFERASE WBBK-RELATED"/>
    <property type="match status" value="1"/>
</dbReference>
<evidence type="ECO:0000259" key="2">
    <source>
        <dbReference type="Pfam" id="PF00534"/>
    </source>
</evidence>
<gene>
    <name evidence="4" type="ORF">BWR18_19895</name>
</gene>
<keyword evidence="4" id="KW-0614">Plasmid</keyword>
<proteinExistence type="predicted"/>
<dbReference type="PANTHER" id="PTHR46401">
    <property type="entry name" value="GLYCOSYLTRANSFERASE WBBK-RELATED"/>
    <property type="match status" value="1"/>
</dbReference>
<dbReference type="Proteomes" id="UP000186336">
    <property type="component" value="Plasmid pDOK1-4-2"/>
</dbReference>
<feature type="domain" description="Glycosyltransferase subfamily 4-like N-terminal" evidence="3">
    <location>
        <begin position="89"/>
        <end position="157"/>
    </location>
</feature>
<keyword evidence="5" id="KW-1185">Reference proteome</keyword>
<dbReference type="CDD" id="cd03801">
    <property type="entry name" value="GT4_PimA-like"/>
    <property type="match status" value="1"/>
</dbReference>
<dbReference type="InterPro" id="IPR028098">
    <property type="entry name" value="Glyco_trans_4-like_N"/>
</dbReference>